<dbReference type="Gene3D" id="3.40.50.150">
    <property type="entry name" value="Vaccinia Virus protein VP39"/>
    <property type="match status" value="2"/>
</dbReference>
<evidence type="ECO:0000256" key="8">
    <source>
        <dbReference type="PROSITE-ProRule" id="PRU01016"/>
    </source>
</evidence>
<dbReference type="GO" id="GO:0032259">
    <property type="term" value="P:methylation"/>
    <property type="evidence" value="ECO:0007669"/>
    <property type="project" value="UniProtKB-KW"/>
</dbReference>
<dbReference type="PRINTS" id="PR00105">
    <property type="entry name" value="C5METTRFRASE"/>
</dbReference>
<proteinExistence type="inferred from homology"/>
<dbReference type="GO" id="GO:0044027">
    <property type="term" value="P:negative regulation of gene expression via chromosomal CpG island methylation"/>
    <property type="evidence" value="ECO:0007669"/>
    <property type="project" value="TreeGrafter"/>
</dbReference>
<evidence type="ECO:0000256" key="1">
    <source>
        <dbReference type="ARBA" id="ARBA00004123"/>
    </source>
</evidence>
<dbReference type="PANTHER" id="PTHR10629">
    <property type="entry name" value="CYTOSINE-SPECIFIC METHYLTRANSFERASE"/>
    <property type="match status" value="1"/>
</dbReference>
<dbReference type="GO" id="GO:0005634">
    <property type="term" value="C:nucleus"/>
    <property type="evidence" value="ECO:0007669"/>
    <property type="project" value="UniProtKB-SubCell"/>
</dbReference>
<dbReference type="EC" id="2.1.1.37" evidence="2"/>
<dbReference type="EMBL" id="MLYV02000787">
    <property type="protein sequence ID" value="PSR77616.1"/>
    <property type="molecule type" value="Genomic_DNA"/>
</dbReference>
<evidence type="ECO:0000259" key="9">
    <source>
        <dbReference type="PROSITE" id="PS51038"/>
    </source>
</evidence>
<keyword evidence="6" id="KW-0238">DNA-binding</keyword>
<evidence type="ECO:0000256" key="5">
    <source>
        <dbReference type="ARBA" id="ARBA00022691"/>
    </source>
</evidence>
<evidence type="ECO:0000256" key="7">
    <source>
        <dbReference type="ARBA" id="ARBA00023242"/>
    </source>
</evidence>
<dbReference type="GO" id="GO:0003677">
    <property type="term" value="F:DNA binding"/>
    <property type="evidence" value="ECO:0007669"/>
    <property type="project" value="UniProtKB-KW"/>
</dbReference>
<dbReference type="InterPro" id="IPR001025">
    <property type="entry name" value="BAH_dom"/>
</dbReference>
<dbReference type="Gene3D" id="2.30.30.490">
    <property type="match status" value="2"/>
</dbReference>
<dbReference type="InterPro" id="IPR043151">
    <property type="entry name" value="BAH_sf"/>
</dbReference>
<evidence type="ECO:0000313" key="11">
    <source>
        <dbReference type="Proteomes" id="UP000186601"/>
    </source>
</evidence>
<comment type="similarity">
    <text evidence="8">Belongs to the class I-like SAM-binding methyltransferase superfamily. C5-methyltransferase family.</text>
</comment>
<keyword evidence="11" id="KW-1185">Reference proteome</keyword>
<dbReference type="PROSITE" id="PS00094">
    <property type="entry name" value="C5_MTASE_1"/>
    <property type="match status" value="1"/>
</dbReference>
<accession>A0A2R6NVJ6</accession>
<sequence>MVDIGEDTNTKRSINAISGPSISTNTLANNKWFGHICYMYEKDAKKFMHLQWYQHGSKILLQETAHPQALFLTDECDDVLIESIYQKANLRVLGSTEEEPPVAPDTEENSFYTGLRWDKQNHAFFERTEEKRQQVLQFCKCGKPCESCGQKRLLKERQHWTVKDDVLRQGDVHYHIHDFVYIRPAIPKTDVYIIGQIIRIHRGAREKAHTVDIRVFERYDLVARLEKKSQFAEHETDQRRLFRTGKVYENENVSAIEGKLYVVHSASLSERKLEKWVSHDDHFYVDLQSKSSRPKQVDFLEDLPLKTFKRCEECYGARRELLEIQKTLEAQHEPLRGLELFSGAGGLSAGLDQSGFVKTKWAVEWTTSAAMSYAANHPETVVYNQCVNACLKHAVDTEEGKSPEPLPSLNKRVREKLPPMPKPGEVDFIYGGPPCQGYSKMNHHKFFLLENVDGLFDFNSNAEQNGNRTVGGYKMGAVKFILSAMISLGYQIHFRLLNAGQYGAPQSRLRVIFLGAKRYLPLPMFPIPTHCTADDVYKRKLPTGDTLYPLVRFRPYDADLTNALVHLQYAPLLPVTVEDAISDLPKFDWIDPHVVFASTDNDLSEIGRRHLQGIKRFSVVPDPDADSIRPYCGYNKKTPYVHEPLNRYQRWIRSGSDQVAYHYTARFRSNIVERTVWVPLVPDANYTTLFRRIDGKGQFKTALTTVNPNCKTGHVLHPTQKRVITVREAARAQGFPDSWEFVSEQTIPAKIIQDQFRQIGNAVPVPLALALGKSVGSALVSMWQEDDLREQVGREHSPEVPMNIE</sequence>
<dbReference type="GO" id="GO:0003682">
    <property type="term" value="F:chromatin binding"/>
    <property type="evidence" value="ECO:0007669"/>
    <property type="project" value="InterPro"/>
</dbReference>
<dbReference type="AlphaFoldDB" id="A0A2R6NVJ6"/>
<dbReference type="InterPro" id="IPR029063">
    <property type="entry name" value="SAM-dependent_MTases_sf"/>
</dbReference>
<gene>
    <name evidence="10" type="ORF">PHLCEN_2v7806</name>
</gene>
<dbReference type="InterPro" id="IPR001525">
    <property type="entry name" value="C5_MeTfrase"/>
</dbReference>
<name>A0A2R6NVJ6_9APHY</name>
<dbReference type="Pfam" id="PF00145">
    <property type="entry name" value="DNA_methylase"/>
    <property type="match status" value="2"/>
</dbReference>
<keyword evidence="7" id="KW-0539">Nucleus</keyword>
<evidence type="ECO:0000256" key="4">
    <source>
        <dbReference type="ARBA" id="ARBA00022679"/>
    </source>
</evidence>
<dbReference type="PANTHER" id="PTHR10629:SF52">
    <property type="entry name" value="DNA (CYTOSINE-5)-METHYLTRANSFERASE 1"/>
    <property type="match status" value="1"/>
</dbReference>
<comment type="caution">
    <text evidence="10">The sequence shown here is derived from an EMBL/GenBank/DDBJ whole genome shotgun (WGS) entry which is preliminary data.</text>
</comment>
<keyword evidence="3 8" id="KW-0489">Methyltransferase</keyword>
<reference evidence="10 11" key="1">
    <citation type="submission" date="2018-02" db="EMBL/GenBank/DDBJ databases">
        <title>Genome sequence of the basidiomycete white-rot fungus Phlebia centrifuga.</title>
        <authorList>
            <person name="Granchi Z."/>
            <person name="Peng M."/>
            <person name="de Vries R.P."/>
            <person name="Hilden K."/>
            <person name="Makela M.R."/>
            <person name="Grigoriev I."/>
            <person name="Riley R."/>
        </authorList>
    </citation>
    <scope>NUCLEOTIDE SEQUENCE [LARGE SCALE GENOMIC DNA]</scope>
    <source>
        <strain evidence="10 11">FBCC195</strain>
    </source>
</reference>
<dbReference type="PROSITE" id="PS00095">
    <property type="entry name" value="C5_MTASE_2"/>
    <property type="match status" value="1"/>
</dbReference>
<protein>
    <recommendedName>
        <fullName evidence="2">DNA (cytosine-5-)-methyltransferase</fullName>
        <ecNumber evidence="2">2.1.1.37</ecNumber>
    </recommendedName>
</protein>
<dbReference type="GO" id="GO:0003886">
    <property type="term" value="F:DNA (cytosine-5-)-methyltransferase activity"/>
    <property type="evidence" value="ECO:0007669"/>
    <property type="project" value="UniProtKB-EC"/>
</dbReference>
<dbReference type="STRING" id="98765.A0A2R6NVJ6"/>
<feature type="active site" evidence="8">
    <location>
        <position position="435"/>
    </location>
</feature>
<organism evidence="10 11">
    <name type="scientific">Hermanssonia centrifuga</name>
    <dbReference type="NCBI Taxonomy" id="98765"/>
    <lineage>
        <taxon>Eukaryota</taxon>
        <taxon>Fungi</taxon>
        <taxon>Dikarya</taxon>
        <taxon>Basidiomycota</taxon>
        <taxon>Agaricomycotina</taxon>
        <taxon>Agaricomycetes</taxon>
        <taxon>Polyporales</taxon>
        <taxon>Meruliaceae</taxon>
        <taxon>Hermanssonia</taxon>
    </lineage>
</organism>
<evidence type="ECO:0000313" key="10">
    <source>
        <dbReference type="EMBL" id="PSR77616.1"/>
    </source>
</evidence>
<dbReference type="InterPro" id="IPR031303">
    <property type="entry name" value="C5_meth_CS"/>
</dbReference>
<evidence type="ECO:0000256" key="6">
    <source>
        <dbReference type="ARBA" id="ARBA00023125"/>
    </source>
</evidence>
<keyword evidence="4 8" id="KW-0808">Transferase</keyword>
<evidence type="ECO:0000256" key="2">
    <source>
        <dbReference type="ARBA" id="ARBA00011975"/>
    </source>
</evidence>
<evidence type="ECO:0000256" key="3">
    <source>
        <dbReference type="ARBA" id="ARBA00022603"/>
    </source>
</evidence>
<dbReference type="InterPro" id="IPR018117">
    <property type="entry name" value="C5_DNA_meth_AS"/>
</dbReference>
<dbReference type="Gene3D" id="3.90.120.10">
    <property type="entry name" value="DNA Methylase, subunit A, domain 2"/>
    <property type="match status" value="1"/>
</dbReference>
<feature type="domain" description="BAH" evidence="9">
    <location>
        <begin position="14"/>
        <end position="128"/>
    </location>
</feature>
<dbReference type="SUPFAM" id="SSF53335">
    <property type="entry name" value="S-adenosyl-L-methionine-dependent methyltransferases"/>
    <property type="match status" value="1"/>
</dbReference>
<feature type="domain" description="BAH" evidence="9">
    <location>
        <begin position="172"/>
        <end position="300"/>
    </location>
</feature>
<keyword evidence="5 8" id="KW-0949">S-adenosyl-L-methionine</keyword>
<dbReference type="Pfam" id="PF01426">
    <property type="entry name" value="BAH"/>
    <property type="match status" value="2"/>
</dbReference>
<dbReference type="PROSITE" id="PS51679">
    <property type="entry name" value="SAM_MT_C5"/>
    <property type="match status" value="1"/>
</dbReference>
<dbReference type="Proteomes" id="UP000186601">
    <property type="component" value="Unassembled WGS sequence"/>
</dbReference>
<dbReference type="PROSITE" id="PS51038">
    <property type="entry name" value="BAH"/>
    <property type="match status" value="2"/>
</dbReference>
<dbReference type="InterPro" id="IPR050390">
    <property type="entry name" value="C5-Methyltransferase"/>
</dbReference>
<comment type="subcellular location">
    <subcellularLocation>
        <location evidence="1">Nucleus</location>
    </subcellularLocation>
</comment>
<dbReference type="OrthoDB" id="5376140at2759"/>